<feature type="region of interest" description="Disordered" evidence="2">
    <location>
        <begin position="333"/>
        <end position="356"/>
    </location>
</feature>
<dbReference type="Gene3D" id="3.30.9.10">
    <property type="entry name" value="D-Amino Acid Oxidase, subunit A, domain 2"/>
    <property type="match status" value="2"/>
</dbReference>
<evidence type="ECO:0000256" key="1">
    <source>
        <dbReference type="ARBA" id="ARBA00023002"/>
    </source>
</evidence>
<keyword evidence="1" id="KW-0560">Oxidoreductase</keyword>
<name>A0ABW0ZGB7_9ACTN</name>
<feature type="domain" description="FAD dependent oxidoreductase" evidence="3">
    <location>
        <begin position="157"/>
        <end position="313"/>
    </location>
</feature>
<protein>
    <submittedName>
        <fullName evidence="4">FAD-dependent oxidoreductase</fullName>
    </submittedName>
</protein>
<evidence type="ECO:0000313" key="5">
    <source>
        <dbReference type="Proteomes" id="UP001596072"/>
    </source>
</evidence>
<dbReference type="RefSeq" id="WP_378526970.1">
    <property type="nucleotide sequence ID" value="NZ_JBHSNS010000001.1"/>
</dbReference>
<evidence type="ECO:0000256" key="2">
    <source>
        <dbReference type="SAM" id="MobiDB-lite"/>
    </source>
</evidence>
<dbReference type="EMBL" id="JBHSNS010000001">
    <property type="protein sequence ID" value="MFC5727560.1"/>
    <property type="molecule type" value="Genomic_DNA"/>
</dbReference>
<reference evidence="5" key="1">
    <citation type="journal article" date="2019" name="Int. J. Syst. Evol. Microbiol.">
        <title>The Global Catalogue of Microorganisms (GCM) 10K type strain sequencing project: providing services to taxonomists for standard genome sequencing and annotation.</title>
        <authorList>
            <consortium name="The Broad Institute Genomics Platform"/>
            <consortium name="The Broad Institute Genome Sequencing Center for Infectious Disease"/>
            <person name="Wu L."/>
            <person name="Ma J."/>
        </authorList>
    </citation>
    <scope>NUCLEOTIDE SEQUENCE [LARGE SCALE GENOMIC DNA]</scope>
    <source>
        <strain evidence="5">YIM 94188</strain>
    </source>
</reference>
<proteinExistence type="predicted"/>
<dbReference type="PANTHER" id="PTHR13847:SF289">
    <property type="entry name" value="GLYCINE OXIDASE"/>
    <property type="match status" value="1"/>
</dbReference>
<comment type="caution">
    <text evidence="4">The sequence shown here is derived from an EMBL/GenBank/DDBJ whole genome shotgun (WGS) entry which is preliminary data.</text>
</comment>
<dbReference type="Gene3D" id="3.50.50.60">
    <property type="entry name" value="FAD/NAD(P)-binding domain"/>
    <property type="match status" value="2"/>
</dbReference>
<gene>
    <name evidence="4" type="ORF">ACFPQB_01430</name>
</gene>
<evidence type="ECO:0000313" key="4">
    <source>
        <dbReference type="EMBL" id="MFC5727560.1"/>
    </source>
</evidence>
<dbReference type="InterPro" id="IPR036188">
    <property type="entry name" value="FAD/NAD-bd_sf"/>
</dbReference>
<organism evidence="4 5">
    <name type="scientific">Nocardioides vastitatis</name>
    <dbReference type="NCBI Taxonomy" id="2568655"/>
    <lineage>
        <taxon>Bacteria</taxon>
        <taxon>Bacillati</taxon>
        <taxon>Actinomycetota</taxon>
        <taxon>Actinomycetes</taxon>
        <taxon>Propionibacteriales</taxon>
        <taxon>Nocardioidaceae</taxon>
        <taxon>Nocardioides</taxon>
    </lineage>
</organism>
<dbReference type="InterPro" id="IPR006076">
    <property type="entry name" value="FAD-dep_OxRdtase"/>
</dbReference>
<dbReference type="SUPFAM" id="SSF54373">
    <property type="entry name" value="FAD-linked reductases, C-terminal domain"/>
    <property type="match status" value="1"/>
</dbReference>
<dbReference type="SUPFAM" id="SSF51905">
    <property type="entry name" value="FAD/NAD(P)-binding domain"/>
    <property type="match status" value="1"/>
</dbReference>
<sequence>MGMRVTVLGAGIVGLTVADELRRRGHAVTVVDPCPAQGASYAAAGMLSPAAEVWHGEEDVLRLGLASLALWPDLAARLGVDLRANGTLLVGYDAGDVQQVERQVALVARHGHAAELLTSAAVRAFEPCLARTAGGALLVAEGSVDARAVCAALLRRVPVVATDPGDADITVVATGARLPEPWRHLVRGVRGEVLRLRSDDPPSRTVRGWSGGEPVYLVPRADGEVVVGATSEEHAAPAVVTAGGVLRLLAAARALWPALDRADLLEATARDRPATADGLPLVGPSGVDGVLLAAGHYRHGVLLAPLTAALVADHLESGVVDPAVDPRRLLAPALAGSPDTHEAPDSHEAPEARGSR</sequence>
<accession>A0ABW0ZGB7</accession>
<keyword evidence="5" id="KW-1185">Reference proteome</keyword>
<feature type="domain" description="FAD dependent oxidoreductase" evidence="3">
    <location>
        <begin position="4"/>
        <end position="156"/>
    </location>
</feature>
<evidence type="ECO:0000259" key="3">
    <source>
        <dbReference type="Pfam" id="PF01266"/>
    </source>
</evidence>
<dbReference type="Pfam" id="PF01266">
    <property type="entry name" value="DAO"/>
    <property type="match status" value="2"/>
</dbReference>
<feature type="compositionally biased region" description="Basic and acidic residues" evidence="2">
    <location>
        <begin position="339"/>
        <end position="356"/>
    </location>
</feature>
<dbReference type="Proteomes" id="UP001596072">
    <property type="component" value="Unassembled WGS sequence"/>
</dbReference>
<dbReference type="PANTHER" id="PTHR13847">
    <property type="entry name" value="SARCOSINE DEHYDROGENASE-RELATED"/>
    <property type="match status" value="1"/>
</dbReference>